<evidence type="ECO:0000313" key="8">
    <source>
        <dbReference type="Ensembl" id="ENSHCOP00000005682.1"/>
    </source>
</evidence>
<dbReference type="AlphaFoldDB" id="A0A3Q2XNN7"/>
<name>A0A3Q2XNN7_HIPCM</name>
<dbReference type="GeneTree" id="ENSGT00940000153533"/>
<dbReference type="PROSITE" id="PS50294">
    <property type="entry name" value="WD_REPEATS_REGION"/>
    <property type="match status" value="1"/>
</dbReference>
<feature type="domain" description="Anaphase-promoting complex subunit 4-like WD40" evidence="7">
    <location>
        <begin position="44"/>
        <end position="90"/>
    </location>
</feature>
<dbReference type="Ensembl" id="ENSHCOT00000004962.1">
    <property type="protein sequence ID" value="ENSHCOP00000005682.1"/>
    <property type="gene ID" value="ENSHCOG00000007364.1"/>
</dbReference>
<evidence type="ECO:0000256" key="5">
    <source>
        <dbReference type="ARBA" id="ARBA00041552"/>
    </source>
</evidence>
<dbReference type="InterPro" id="IPR015943">
    <property type="entry name" value="WD40/YVTN_repeat-like_dom_sf"/>
</dbReference>
<dbReference type="InterPro" id="IPR024977">
    <property type="entry name" value="Apc4-like_WD40_dom"/>
</dbReference>
<dbReference type="OMA" id="MPESEIW"/>
<evidence type="ECO:0000256" key="6">
    <source>
        <dbReference type="PROSITE-ProRule" id="PRU00221"/>
    </source>
</evidence>
<accession>A0A3Q2XNN7</accession>
<proteinExistence type="inferred from homology"/>
<evidence type="ECO:0000256" key="4">
    <source>
        <dbReference type="ARBA" id="ARBA00039561"/>
    </source>
</evidence>
<dbReference type="PANTHER" id="PTHR44090">
    <property type="entry name" value="WD REPEAT-CONTAINING PROTEIN 61"/>
    <property type="match status" value="1"/>
</dbReference>
<evidence type="ECO:0000256" key="2">
    <source>
        <dbReference type="ARBA" id="ARBA00022737"/>
    </source>
</evidence>
<dbReference type="Pfam" id="PF00400">
    <property type="entry name" value="WD40"/>
    <property type="match status" value="1"/>
</dbReference>
<dbReference type="GO" id="GO:0016593">
    <property type="term" value="C:Cdc73/Paf1 complex"/>
    <property type="evidence" value="ECO:0007669"/>
    <property type="project" value="TreeGrafter"/>
</dbReference>
<dbReference type="STRING" id="109280.ENSHCOP00000005682"/>
<evidence type="ECO:0000256" key="3">
    <source>
        <dbReference type="ARBA" id="ARBA00038243"/>
    </source>
</evidence>
<evidence type="ECO:0000313" key="9">
    <source>
        <dbReference type="Proteomes" id="UP000264820"/>
    </source>
</evidence>
<dbReference type="Pfam" id="PF12894">
    <property type="entry name" value="ANAPC4_WD40"/>
    <property type="match status" value="1"/>
</dbReference>
<evidence type="ECO:0000256" key="1">
    <source>
        <dbReference type="ARBA" id="ARBA00022574"/>
    </source>
</evidence>
<sequence length="109" mass="11655">ISSALVDAWTVAFSPDSKHIATGSHLGKVNIFGVESGKKEYSLDTRGKFILSIAYSPDGKYLASGAIDGIINIFDIATGKLLHTLEGGRAVRKGCWETLFLCESFCTGL</sequence>
<dbReference type="Proteomes" id="UP000264820">
    <property type="component" value="Unplaced"/>
</dbReference>
<dbReference type="PROSITE" id="PS50082">
    <property type="entry name" value="WD_REPEATS_2"/>
    <property type="match status" value="1"/>
</dbReference>
<feature type="repeat" description="WD" evidence="6">
    <location>
        <begin position="43"/>
        <end position="84"/>
    </location>
</feature>
<comment type="similarity">
    <text evidence="3">Belongs to the SKI8 family.</text>
</comment>
<dbReference type="SMART" id="SM00320">
    <property type="entry name" value="WD40"/>
    <property type="match status" value="2"/>
</dbReference>
<dbReference type="Gene3D" id="2.130.10.10">
    <property type="entry name" value="YVTN repeat-like/Quinoprotein amine dehydrogenase"/>
    <property type="match status" value="1"/>
</dbReference>
<dbReference type="InterPro" id="IPR001680">
    <property type="entry name" value="WD40_rpt"/>
</dbReference>
<keyword evidence="1 6" id="KW-0853">WD repeat</keyword>
<keyword evidence="2" id="KW-0677">Repeat</keyword>
<evidence type="ECO:0000259" key="7">
    <source>
        <dbReference type="Pfam" id="PF12894"/>
    </source>
</evidence>
<dbReference type="PANTHER" id="PTHR44090:SF1">
    <property type="entry name" value="SUPERKILLER COMPLEX PROTEIN 8"/>
    <property type="match status" value="1"/>
</dbReference>
<organism evidence="8 9">
    <name type="scientific">Hippocampus comes</name>
    <name type="common">Tiger tail seahorse</name>
    <dbReference type="NCBI Taxonomy" id="109280"/>
    <lineage>
        <taxon>Eukaryota</taxon>
        <taxon>Metazoa</taxon>
        <taxon>Chordata</taxon>
        <taxon>Craniata</taxon>
        <taxon>Vertebrata</taxon>
        <taxon>Euteleostomi</taxon>
        <taxon>Actinopterygii</taxon>
        <taxon>Neopterygii</taxon>
        <taxon>Teleostei</taxon>
        <taxon>Neoteleostei</taxon>
        <taxon>Acanthomorphata</taxon>
        <taxon>Syngnathiaria</taxon>
        <taxon>Syngnathiformes</taxon>
        <taxon>Syngnathoidei</taxon>
        <taxon>Syngnathidae</taxon>
        <taxon>Hippocampus</taxon>
    </lineage>
</organism>
<reference evidence="8" key="2">
    <citation type="submission" date="2025-09" db="UniProtKB">
        <authorList>
            <consortium name="Ensembl"/>
        </authorList>
    </citation>
    <scope>IDENTIFICATION</scope>
</reference>
<dbReference type="SUPFAM" id="SSF50998">
    <property type="entry name" value="Quinoprotein alcohol dehydrogenase-like"/>
    <property type="match status" value="1"/>
</dbReference>
<keyword evidence="9" id="KW-1185">Reference proteome</keyword>
<protein>
    <recommendedName>
        <fullName evidence="4">Superkiller complex protein 8</fullName>
    </recommendedName>
    <alternativeName>
        <fullName evidence="5">WD repeat-containing protein 61</fullName>
    </alternativeName>
</protein>
<dbReference type="InterPro" id="IPR051510">
    <property type="entry name" value="SKI8"/>
</dbReference>
<reference evidence="8" key="1">
    <citation type="submission" date="2025-08" db="UniProtKB">
        <authorList>
            <consortium name="Ensembl"/>
        </authorList>
    </citation>
    <scope>IDENTIFICATION</scope>
</reference>
<dbReference type="InterPro" id="IPR011047">
    <property type="entry name" value="Quinoprotein_ADH-like_sf"/>
</dbReference>